<comment type="caution">
    <text evidence="4">The sequence shown here is derived from an EMBL/GenBank/DDBJ whole genome shotgun (WGS) entry which is preliminary data.</text>
</comment>
<feature type="compositionally biased region" description="Pro residues" evidence="1">
    <location>
        <begin position="323"/>
        <end position="338"/>
    </location>
</feature>
<feature type="transmembrane region" description="Helical" evidence="2">
    <location>
        <begin position="6"/>
        <end position="24"/>
    </location>
</feature>
<organism evidence="4 5">
    <name type="scientific">Eiseniibacteriota bacterium</name>
    <dbReference type="NCBI Taxonomy" id="2212470"/>
    <lineage>
        <taxon>Bacteria</taxon>
        <taxon>Candidatus Eiseniibacteriota</taxon>
    </lineage>
</organism>
<feature type="region of interest" description="Disordered" evidence="1">
    <location>
        <begin position="315"/>
        <end position="338"/>
    </location>
</feature>
<dbReference type="Pfam" id="PF14238">
    <property type="entry name" value="DUF4340"/>
    <property type="match status" value="1"/>
</dbReference>
<dbReference type="AlphaFoldDB" id="A0A948RWK8"/>
<evidence type="ECO:0000259" key="3">
    <source>
        <dbReference type="Pfam" id="PF14238"/>
    </source>
</evidence>
<dbReference type="Proteomes" id="UP000777784">
    <property type="component" value="Unassembled WGS sequence"/>
</dbReference>
<sequence>MQGRNRTVLILAGVLVVLIIIATVSEQSRKKRRNPGGPLYPGFQIETVAGIALEKGETRVELAKNDEGKWLVVTEGNYPADAGKAERIIEPVSKLHTRDLVSRKKDKQDDFEVSDSLGTTVKMTAADGATLAHFIVGKQGPDFMSTYLRPYDDDRVLLVPKYLRTAYDLSQGTFRDKTIFEFGQDEVSRVEILPEEGDSILIVKGANDIWTILEPDSAAVKDAVWKSLLRTASTLKCDAFPETELNPSDAGLAPPREMLRFEMMDGRTETLKIGREEDKGRFYVIKEGNPTIFLLSKGRITTMMKTFEDLIETAPSTPKATPMSPPPQATPITPPSGH</sequence>
<reference evidence="4" key="1">
    <citation type="submission" date="2021-05" db="EMBL/GenBank/DDBJ databases">
        <title>Energy efficiency and biological interactions define the core microbiome of deep oligotrophic groundwater.</title>
        <authorList>
            <person name="Mehrshad M."/>
            <person name="Lopez-Fernandez M."/>
            <person name="Bell E."/>
            <person name="Bernier-Latmani R."/>
            <person name="Bertilsson S."/>
            <person name="Dopson M."/>
        </authorList>
    </citation>
    <scope>NUCLEOTIDE SEQUENCE</scope>
    <source>
        <strain evidence="4">Modern_marine.mb.64</strain>
    </source>
</reference>
<evidence type="ECO:0000313" key="5">
    <source>
        <dbReference type="Proteomes" id="UP000777784"/>
    </source>
</evidence>
<keyword evidence="2" id="KW-1133">Transmembrane helix</keyword>
<proteinExistence type="predicted"/>
<evidence type="ECO:0000313" key="4">
    <source>
        <dbReference type="EMBL" id="MBU2690974.1"/>
    </source>
</evidence>
<keyword evidence="2" id="KW-0472">Membrane</keyword>
<dbReference type="InterPro" id="IPR025641">
    <property type="entry name" value="DUF4340"/>
</dbReference>
<keyword evidence="2" id="KW-0812">Transmembrane</keyword>
<feature type="domain" description="DUF4340" evidence="3">
    <location>
        <begin position="70"/>
        <end position="254"/>
    </location>
</feature>
<evidence type="ECO:0000256" key="2">
    <source>
        <dbReference type="SAM" id="Phobius"/>
    </source>
</evidence>
<protein>
    <submittedName>
        <fullName evidence="4">DUF4340 domain-containing protein</fullName>
    </submittedName>
</protein>
<accession>A0A948RWK8</accession>
<gene>
    <name evidence="4" type="ORF">KJ970_08595</name>
</gene>
<name>A0A948RWK8_UNCEI</name>
<evidence type="ECO:0000256" key="1">
    <source>
        <dbReference type="SAM" id="MobiDB-lite"/>
    </source>
</evidence>
<dbReference type="EMBL" id="JAHJDP010000042">
    <property type="protein sequence ID" value="MBU2690974.1"/>
    <property type="molecule type" value="Genomic_DNA"/>
</dbReference>